<sequence length="1130" mass="122215">MIKIATFNVQKSGAAKVNWIADMVWDNEMEIDVLAAQELDLHENSAPNFIERLRVRKVHVFLGGCMHGMYRCAVLSKLLSVRLDLHSDRFAGVVFQLLIEGQVCSFTIASYYGCASASTSASKGVEHAVQELKKSQLAWCLVGDTSKRPKNRCAVPLALLTCGIYRSNRRDFSLRRGPLADVTYEVNKQEPIGYRGPSFQPLAMLPDISDLSPGALVFEFMTAAPYFEAEHWCEWLDQRISLEEEAAKRKAIEKWRDGLDASETRLASWIQRREKVAEATDESMQRWGSCPVSGDIASVLGAGRPPISYLTSQHASTMQVCPVFTLVGTCASCVNRRALERSSAAARQRLGARSSSTVPARTASRSHLRLDQTVVGDFGCSCAAGSEQHGAREWPTPPHASQPPDPELDRVFDLAEAPGPSRLPLRWPQSGHGSRYDPAGFFVDASMAASVLCPLFSPALDFSAALLLLLATLRDRAMAATGRVLLAGAGELQPQGAASLDLARLRLCSRDLGAPAQEAAEQLFVAQRENVGIDSDKRGSAMASGLPQLLAVAFAISAGLPPDIGLNSAWIIAVFTAVFGGRNMARSSATEKESQELLFYAVIVMGLLEDPSAIAAGAPEALVLWQCVFNLEKGTAFEWAIARCAFDTQTPIVGDIASQCDFPIPFWFNRTLNLIDEITKTKGNPTRECLGQGLANVVHCRAVCGCFGGMGGCAMIGQSMINIGSGLFLLLIVLVAYPAIKQIPVSALVGVMFCVVFHTFEWSSLKLIFLAALPMKMRQRFLSAKASTQQIRRMDALVIVIAGGRAGGMLKFPETQYPVTVVTLLTDLATAAVGMIISLFTFALETSNAIQVVARENDPRDGIKGDTEELGWVPACPKIDLPALNNSNCARARRLDRLRRFAESWARAALQLAVSGNFSLLSRLSFQQLRSLPFLQSSSPPPNRFKHLLMAGTNISPLCGGGPAYHPPAAAEGTAAESSSATTSSDDNASLSEPKEGDRAFVVRSKFFTGVPAPMGAMLALLPLFWNLDTGSVPFGWTARQVASPALLTSGALMLSHLKTLSSKMFMRDPKKASHLRIRSPWEGVLKLAGIVGAMTAAFLCSPWRMILAMQFLYIGSLFVGPVVYVLLAE</sequence>
<evidence type="ECO:0000256" key="2">
    <source>
        <dbReference type="SAM" id="Phobius"/>
    </source>
</evidence>
<keyword evidence="2" id="KW-1133">Transmembrane helix</keyword>
<feature type="region of interest" description="Disordered" evidence="1">
    <location>
        <begin position="344"/>
        <end position="365"/>
    </location>
</feature>
<dbReference type="OrthoDB" id="288203at2759"/>
<keyword evidence="2" id="KW-0812">Transmembrane</keyword>
<feature type="compositionally biased region" description="Pro residues" evidence="1">
    <location>
        <begin position="395"/>
        <end position="405"/>
    </location>
</feature>
<protein>
    <submittedName>
        <fullName evidence="3">Putative sulfate transporter YbaR</fullName>
    </submittedName>
</protein>
<feature type="region of interest" description="Disordered" evidence="1">
    <location>
        <begin position="389"/>
        <end position="408"/>
    </location>
</feature>
<feature type="compositionally biased region" description="Low complexity" evidence="1">
    <location>
        <begin position="967"/>
        <end position="992"/>
    </location>
</feature>
<feature type="transmembrane region" description="Helical" evidence="2">
    <location>
        <begin position="1106"/>
        <end position="1128"/>
    </location>
</feature>
<dbReference type="PANTHER" id="PTHR43310">
    <property type="entry name" value="SULFATE TRANSPORTER YBAR-RELATED"/>
    <property type="match status" value="1"/>
</dbReference>
<dbReference type="SUPFAM" id="SSF56219">
    <property type="entry name" value="DNase I-like"/>
    <property type="match status" value="1"/>
</dbReference>
<feature type="transmembrane region" description="Helical" evidence="2">
    <location>
        <begin position="1082"/>
        <end position="1100"/>
    </location>
</feature>
<reference evidence="3 4" key="1">
    <citation type="submission" date="2016-02" db="EMBL/GenBank/DDBJ databases">
        <title>Genome analysis of coral dinoflagellate symbionts highlights evolutionary adaptations to a symbiotic lifestyle.</title>
        <authorList>
            <person name="Aranda M."/>
            <person name="Li Y."/>
            <person name="Liew Y.J."/>
            <person name="Baumgarten S."/>
            <person name="Simakov O."/>
            <person name="Wilson M."/>
            <person name="Piel J."/>
            <person name="Ashoor H."/>
            <person name="Bougouffa S."/>
            <person name="Bajic V.B."/>
            <person name="Ryu T."/>
            <person name="Ravasi T."/>
            <person name="Bayer T."/>
            <person name="Micklem G."/>
            <person name="Kim H."/>
            <person name="Bhak J."/>
            <person name="Lajeunesse T.C."/>
            <person name="Voolstra C.R."/>
        </authorList>
    </citation>
    <scope>NUCLEOTIDE SEQUENCE [LARGE SCALE GENOMIC DNA]</scope>
    <source>
        <strain evidence="3 4">CCMP2467</strain>
    </source>
</reference>
<feature type="compositionally biased region" description="Polar residues" evidence="1">
    <location>
        <begin position="353"/>
        <end position="365"/>
    </location>
</feature>
<feature type="transmembrane region" description="Helical" evidence="2">
    <location>
        <begin position="1042"/>
        <end position="1061"/>
    </location>
</feature>
<feature type="region of interest" description="Disordered" evidence="1">
    <location>
        <begin position="966"/>
        <end position="994"/>
    </location>
</feature>
<dbReference type="InterPro" id="IPR052706">
    <property type="entry name" value="Membrane-Transporter-like"/>
</dbReference>
<feature type="transmembrane region" description="Helical" evidence="2">
    <location>
        <begin position="746"/>
        <end position="773"/>
    </location>
</feature>
<comment type="caution">
    <text evidence="3">The sequence shown here is derived from an EMBL/GenBank/DDBJ whole genome shotgun (WGS) entry which is preliminary data.</text>
</comment>
<feature type="transmembrane region" description="Helical" evidence="2">
    <location>
        <begin position="1007"/>
        <end position="1026"/>
    </location>
</feature>
<organism evidence="3 4">
    <name type="scientific">Symbiodinium microadriaticum</name>
    <name type="common">Dinoflagellate</name>
    <name type="synonym">Zooxanthella microadriatica</name>
    <dbReference type="NCBI Taxonomy" id="2951"/>
    <lineage>
        <taxon>Eukaryota</taxon>
        <taxon>Sar</taxon>
        <taxon>Alveolata</taxon>
        <taxon>Dinophyceae</taxon>
        <taxon>Suessiales</taxon>
        <taxon>Symbiodiniaceae</taxon>
        <taxon>Symbiodinium</taxon>
    </lineage>
</organism>
<evidence type="ECO:0000313" key="4">
    <source>
        <dbReference type="Proteomes" id="UP000186817"/>
    </source>
</evidence>
<gene>
    <name evidence="3" type="primary">ybaR</name>
    <name evidence="3" type="ORF">AK812_SmicGene13321</name>
</gene>
<proteinExistence type="predicted"/>
<dbReference type="AlphaFoldDB" id="A0A1Q9E8G5"/>
<keyword evidence="2" id="KW-0472">Membrane</keyword>
<dbReference type="Proteomes" id="UP000186817">
    <property type="component" value="Unassembled WGS sequence"/>
</dbReference>
<accession>A0A1Q9E8G5</accession>
<feature type="transmembrane region" description="Helical" evidence="2">
    <location>
        <begin position="720"/>
        <end position="740"/>
    </location>
</feature>
<dbReference type="InterPro" id="IPR036691">
    <property type="entry name" value="Endo/exonu/phosph_ase_sf"/>
</dbReference>
<dbReference type="PANTHER" id="PTHR43310:SF1">
    <property type="entry name" value="SULFATE TRANSPORTER YBAR-RELATED"/>
    <property type="match status" value="1"/>
</dbReference>
<evidence type="ECO:0000313" key="3">
    <source>
        <dbReference type="EMBL" id="OLQ03714.1"/>
    </source>
</evidence>
<evidence type="ECO:0000256" key="1">
    <source>
        <dbReference type="SAM" id="MobiDB-lite"/>
    </source>
</evidence>
<name>A0A1Q9E8G5_SYMMI</name>
<feature type="transmembrane region" description="Helical" evidence="2">
    <location>
        <begin position="824"/>
        <end position="844"/>
    </location>
</feature>
<dbReference type="EMBL" id="LSRX01000229">
    <property type="protein sequence ID" value="OLQ03714.1"/>
    <property type="molecule type" value="Genomic_DNA"/>
</dbReference>
<keyword evidence="4" id="KW-1185">Reference proteome</keyword>